<feature type="domain" description="Carbohydrate kinase PfkB" evidence="13">
    <location>
        <begin position="11"/>
        <end position="300"/>
    </location>
</feature>
<dbReference type="EC" id="2.7.1.3" evidence="10"/>
<dbReference type="EMBL" id="AXCM01007361">
    <property type="status" value="NOT_ANNOTATED_CDS"/>
    <property type="molecule type" value="Genomic_DNA"/>
</dbReference>
<dbReference type="PANTHER" id="PTHR42774">
    <property type="entry name" value="PHOSPHOTRANSFERASE SYSTEM TRANSPORT PROTEIN"/>
    <property type="match status" value="1"/>
</dbReference>
<keyword evidence="4" id="KW-0547">Nucleotide-binding</keyword>
<evidence type="ECO:0000256" key="6">
    <source>
        <dbReference type="ARBA" id="ARBA00022840"/>
    </source>
</evidence>
<evidence type="ECO:0000256" key="1">
    <source>
        <dbReference type="ARBA" id="ARBA00010688"/>
    </source>
</evidence>
<dbReference type="Gene3D" id="3.40.1190.20">
    <property type="match status" value="1"/>
</dbReference>
<dbReference type="PANTHER" id="PTHR42774:SF3">
    <property type="entry name" value="KETOHEXOKINASE"/>
    <property type="match status" value="1"/>
</dbReference>
<dbReference type="CDD" id="cd01939">
    <property type="entry name" value="Ketohexokinase"/>
    <property type="match status" value="1"/>
</dbReference>
<sequence length="309" mass="34728">METKDDTQASKKILCVGLCNIDIIQVCDAYPVEDSDQRCQSSRWQRGGNASNNCTVLANLGARCELLASFSDSNTFQFALDDLRQRKIVFDQCVYHRDTQVPLSTVWLSVATGSRTIVHSNPDLPELTLEDFKKINLADYAWIHFEGRRNTAAIVQMIQRIHCWNLDPNNHSCKVTISVEMEKPRHSNLDLLVDGVDVVFVGKDFARFVGHKSARETVQALKESHPGRYTIICPWGSSDTVAMDECGRWYSQQTYPPEVIRDSLGAGDTFVAGCIFKLSQNERSLSTVLEFASRLAGRKLAHFGFDEPC</sequence>
<dbReference type="AlphaFoldDB" id="A0A182M0Q3"/>
<evidence type="ECO:0000256" key="4">
    <source>
        <dbReference type="ARBA" id="ARBA00022741"/>
    </source>
</evidence>
<comment type="similarity">
    <text evidence="1">Belongs to the carbohydrate kinase PfkB family.</text>
</comment>
<dbReference type="GO" id="GO:0005524">
    <property type="term" value="F:ATP binding"/>
    <property type="evidence" value="ECO:0007669"/>
    <property type="project" value="UniProtKB-KW"/>
</dbReference>
<evidence type="ECO:0000256" key="12">
    <source>
        <dbReference type="ARBA" id="ARBA00079845"/>
    </source>
</evidence>
<evidence type="ECO:0000256" key="7">
    <source>
        <dbReference type="ARBA" id="ARBA00023277"/>
    </source>
</evidence>
<keyword evidence="6" id="KW-0067">ATP-binding</keyword>
<dbReference type="GO" id="GO:0006000">
    <property type="term" value="P:fructose metabolic process"/>
    <property type="evidence" value="ECO:0007669"/>
    <property type="project" value="InterPro"/>
</dbReference>
<name>A0A182M0Q3_9DIPT</name>
<dbReference type="FunFam" id="3.40.1190.20:FF:000018">
    <property type="entry name" value="Ketohexokinase"/>
    <property type="match status" value="1"/>
</dbReference>
<dbReference type="VEuPathDB" id="VectorBase:ACUA006613"/>
<evidence type="ECO:0000256" key="9">
    <source>
        <dbReference type="ARBA" id="ARBA00057271"/>
    </source>
</evidence>
<evidence type="ECO:0000313" key="14">
    <source>
        <dbReference type="EnsemblMetazoa" id="ACUA006613-PA"/>
    </source>
</evidence>
<proteinExistence type="inferred from homology"/>
<evidence type="ECO:0000256" key="5">
    <source>
        <dbReference type="ARBA" id="ARBA00022777"/>
    </source>
</evidence>
<keyword evidence="7" id="KW-0119">Carbohydrate metabolism</keyword>
<dbReference type="STRING" id="139723.A0A182M0Q3"/>
<comment type="subunit">
    <text evidence="2">Homodimer.</text>
</comment>
<dbReference type="GO" id="GO:0004454">
    <property type="term" value="F:ketohexokinase activity"/>
    <property type="evidence" value="ECO:0007669"/>
    <property type="project" value="UniProtKB-EC"/>
</dbReference>
<evidence type="ECO:0000256" key="8">
    <source>
        <dbReference type="ARBA" id="ARBA00037915"/>
    </source>
</evidence>
<dbReference type="SUPFAM" id="SSF53613">
    <property type="entry name" value="Ribokinase-like"/>
    <property type="match status" value="1"/>
</dbReference>
<dbReference type="EnsemblMetazoa" id="ACUA006613-RA">
    <property type="protein sequence ID" value="ACUA006613-PA"/>
    <property type="gene ID" value="ACUA006613"/>
</dbReference>
<evidence type="ECO:0000256" key="10">
    <source>
        <dbReference type="ARBA" id="ARBA00066426"/>
    </source>
</evidence>
<comment type="function">
    <text evidence="9">Catalyzes the phosphorylation of the ketose sugar fructose to fructose-1-phosphate.</text>
</comment>
<keyword evidence="5" id="KW-0418">Kinase</keyword>
<evidence type="ECO:0000313" key="15">
    <source>
        <dbReference type="Proteomes" id="UP000075883"/>
    </source>
</evidence>
<dbReference type="InterPro" id="IPR052562">
    <property type="entry name" value="Ketohexokinase-related"/>
</dbReference>
<dbReference type="InterPro" id="IPR011611">
    <property type="entry name" value="PfkB_dom"/>
</dbReference>
<reference evidence="15" key="1">
    <citation type="submission" date="2013-09" db="EMBL/GenBank/DDBJ databases">
        <title>The Genome Sequence of Anopheles culicifacies species A.</title>
        <authorList>
            <consortium name="The Broad Institute Genomics Platform"/>
            <person name="Neafsey D.E."/>
            <person name="Besansky N."/>
            <person name="Howell P."/>
            <person name="Walton C."/>
            <person name="Young S.K."/>
            <person name="Zeng Q."/>
            <person name="Gargeya S."/>
            <person name="Fitzgerald M."/>
            <person name="Haas B."/>
            <person name="Abouelleil A."/>
            <person name="Allen A.W."/>
            <person name="Alvarado L."/>
            <person name="Arachchi H.M."/>
            <person name="Berlin A.M."/>
            <person name="Chapman S.B."/>
            <person name="Gainer-Dewar J."/>
            <person name="Goldberg J."/>
            <person name="Griggs A."/>
            <person name="Gujja S."/>
            <person name="Hansen M."/>
            <person name="Howarth C."/>
            <person name="Imamovic A."/>
            <person name="Ireland A."/>
            <person name="Larimer J."/>
            <person name="McCowan C."/>
            <person name="Murphy C."/>
            <person name="Pearson M."/>
            <person name="Poon T.W."/>
            <person name="Priest M."/>
            <person name="Roberts A."/>
            <person name="Saif S."/>
            <person name="Shea T."/>
            <person name="Sisk P."/>
            <person name="Sykes S."/>
            <person name="Wortman J."/>
            <person name="Nusbaum C."/>
            <person name="Birren B."/>
        </authorList>
    </citation>
    <scope>NUCLEOTIDE SEQUENCE [LARGE SCALE GENOMIC DNA]</scope>
    <source>
        <strain evidence="15">A-37</strain>
    </source>
</reference>
<keyword evidence="3" id="KW-0808">Transferase</keyword>
<dbReference type="InterPro" id="IPR034093">
    <property type="entry name" value="KHK"/>
</dbReference>
<evidence type="ECO:0000256" key="11">
    <source>
        <dbReference type="ARBA" id="ARBA00070614"/>
    </source>
</evidence>
<evidence type="ECO:0000256" key="3">
    <source>
        <dbReference type="ARBA" id="ARBA00022679"/>
    </source>
</evidence>
<dbReference type="Pfam" id="PF00294">
    <property type="entry name" value="PfkB"/>
    <property type="match status" value="1"/>
</dbReference>
<comment type="pathway">
    <text evidence="8">Carbohydrate metabolism; fructose metabolism.</text>
</comment>
<protein>
    <recommendedName>
        <fullName evidence="11">Ketohexokinase</fullName>
        <ecNumber evidence="10">2.7.1.3</ecNumber>
    </recommendedName>
    <alternativeName>
        <fullName evidence="12">Hepatic fructokinase</fullName>
    </alternativeName>
</protein>
<organism evidence="14 15">
    <name type="scientific">Anopheles culicifacies</name>
    <dbReference type="NCBI Taxonomy" id="139723"/>
    <lineage>
        <taxon>Eukaryota</taxon>
        <taxon>Metazoa</taxon>
        <taxon>Ecdysozoa</taxon>
        <taxon>Arthropoda</taxon>
        <taxon>Hexapoda</taxon>
        <taxon>Insecta</taxon>
        <taxon>Pterygota</taxon>
        <taxon>Neoptera</taxon>
        <taxon>Endopterygota</taxon>
        <taxon>Diptera</taxon>
        <taxon>Nematocera</taxon>
        <taxon>Culicoidea</taxon>
        <taxon>Culicidae</taxon>
        <taxon>Anophelinae</taxon>
        <taxon>Anopheles</taxon>
        <taxon>culicifacies species complex</taxon>
    </lineage>
</organism>
<keyword evidence="15" id="KW-1185">Reference proteome</keyword>
<dbReference type="InterPro" id="IPR029056">
    <property type="entry name" value="Ribokinase-like"/>
</dbReference>
<accession>A0A182M0Q3</accession>
<evidence type="ECO:0000256" key="2">
    <source>
        <dbReference type="ARBA" id="ARBA00011738"/>
    </source>
</evidence>
<evidence type="ECO:0000259" key="13">
    <source>
        <dbReference type="Pfam" id="PF00294"/>
    </source>
</evidence>
<reference evidence="14" key="2">
    <citation type="submission" date="2020-05" db="UniProtKB">
        <authorList>
            <consortium name="EnsemblMetazoa"/>
        </authorList>
    </citation>
    <scope>IDENTIFICATION</scope>
    <source>
        <strain evidence="14">A-37</strain>
    </source>
</reference>
<dbReference type="Proteomes" id="UP000075883">
    <property type="component" value="Unassembled WGS sequence"/>
</dbReference>